<keyword evidence="1" id="KW-0732">Signal</keyword>
<reference evidence="3" key="1">
    <citation type="submission" date="2016-10" db="EMBL/GenBank/DDBJ databases">
        <authorList>
            <person name="Varghese N."/>
            <person name="Submissions S."/>
        </authorList>
    </citation>
    <scope>NUCLEOTIDE SEQUENCE [LARGE SCALE GENOMIC DNA]</scope>
    <source>
        <strain evidence="3">CGMCC 1.10218</strain>
    </source>
</reference>
<evidence type="ECO:0008006" key="4">
    <source>
        <dbReference type="Google" id="ProtNLM"/>
    </source>
</evidence>
<organism evidence="2 3">
    <name type="scientific">Deinococcus reticulitermitis</name>
    <dbReference type="NCBI Taxonomy" id="856736"/>
    <lineage>
        <taxon>Bacteria</taxon>
        <taxon>Thermotogati</taxon>
        <taxon>Deinococcota</taxon>
        <taxon>Deinococci</taxon>
        <taxon>Deinococcales</taxon>
        <taxon>Deinococcaceae</taxon>
        <taxon>Deinococcus</taxon>
    </lineage>
</organism>
<accession>A0A1H6XHC6</accession>
<sequence length="198" mass="21000">MKTFASMLLALPLLLASCGNLNVGSSTQRPYTITVEQFGYEVQESGRIIVADSPIVLNSAAGAYDVATVSYTAVLLNSKGEPVGNDQSTVLPVTGTLFGKARGGYVCATTAASACSLASADAVFANTSDVQWPENRISRALMPGEWAILHQDAFQESFSGPVSGDSAGWYARFTFTATQSNGRQVTWQQNYPVVNPTK</sequence>
<dbReference type="STRING" id="856736.SAMN04488058_105213"/>
<dbReference type="AlphaFoldDB" id="A0A1H6XHC6"/>
<feature type="chain" id="PRO_5011685603" description="Lipoprotein" evidence="1">
    <location>
        <begin position="24"/>
        <end position="198"/>
    </location>
</feature>
<protein>
    <recommendedName>
        <fullName evidence="4">Lipoprotein</fullName>
    </recommendedName>
</protein>
<feature type="signal peptide" evidence="1">
    <location>
        <begin position="1"/>
        <end position="23"/>
    </location>
</feature>
<dbReference type="RefSeq" id="WP_143068335.1">
    <property type="nucleotide sequence ID" value="NZ_FNZA01000005.1"/>
</dbReference>
<dbReference type="EMBL" id="FNZA01000005">
    <property type="protein sequence ID" value="SEJ28521.1"/>
    <property type="molecule type" value="Genomic_DNA"/>
</dbReference>
<name>A0A1H6XHC6_9DEIO</name>
<dbReference type="OrthoDB" id="70908at2"/>
<dbReference type="PROSITE" id="PS51257">
    <property type="entry name" value="PROKAR_LIPOPROTEIN"/>
    <property type="match status" value="1"/>
</dbReference>
<evidence type="ECO:0000256" key="1">
    <source>
        <dbReference type="SAM" id="SignalP"/>
    </source>
</evidence>
<gene>
    <name evidence="2" type="ORF">SAMN04488058_105213</name>
</gene>
<keyword evidence="3" id="KW-1185">Reference proteome</keyword>
<evidence type="ECO:0000313" key="2">
    <source>
        <dbReference type="EMBL" id="SEJ28521.1"/>
    </source>
</evidence>
<evidence type="ECO:0000313" key="3">
    <source>
        <dbReference type="Proteomes" id="UP000199223"/>
    </source>
</evidence>
<dbReference type="Proteomes" id="UP000199223">
    <property type="component" value="Unassembled WGS sequence"/>
</dbReference>
<proteinExistence type="predicted"/>